<dbReference type="PIRSF" id="PIRSF002854">
    <property type="entry name" value="MetQ"/>
    <property type="match status" value="1"/>
</dbReference>
<evidence type="ECO:0000256" key="8">
    <source>
        <dbReference type="SAM" id="SignalP"/>
    </source>
</evidence>
<dbReference type="PANTHER" id="PTHR30429">
    <property type="entry name" value="D-METHIONINE-BINDING LIPOPROTEIN METQ"/>
    <property type="match status" value="1"/>
</dbReference>
<keyword evidence="4" id="KW-0564">Palmitate</keyword>
<organism evidence="9 10">
    <name type="scientific">Paenibacillus thalictri</name>
    <dbReference type="NCBI Taxonomy" id="2527873"/>
    <lineage>
        <taxon>Bacteria</taxon>
        <taxon>Bacillati</taxon>
        <taxon>Bacillota</taxon>
        <taxon>Bacilli</taxon>
        <taxon>Bacillales</taxon>
        <taxon>Paenibacillaceae</taxon>
        <taxon>Paenibacillus</taxon>
    </lineage>
</organism>
<dbReference type="EMBL" id="SIRE01000004">
    <property type="protein sequence ID" value="TBL80732.1"/>
    <property type="molecule type" value="Genomic_DNA"/>
</dbReference>
<evidence type="ECO:0000256" key="2">
    <source>
        <dbReference type="ARBA" id="ARBA00022729"/>
    </source>
</evidence>
<dbReference type="Gene3D" id="3.40.190.10">
    <property type="entry name" value="Periplasmic binding protein-like II"/>
    <property type="match status" value="2"/>
</dbReference>
<dbReference type="InterPro" id="IPR004872">
    <property type="entry name" value="Lipoprotein_NlpA"/>
</dbReference>
<gene>
    <name evidence="9" type="ORF">EYB31_05770</name>
</gene>
<dbReference type="Proteomes" id="UP000293142">
    <property type="component" value="Unassembled WGS sequence"/>
</dbReference>
<dbReference type="PANTHER" id="PTHR30429:SF0">
    <property type="entry name" value="METHIONINE-BINDING LIPOPROTEIN METQ"/>
    <property type="match status" value="1"/>
</dbReference>
<dbReference type="RefSeq" id="WP_131012334.1">
    <property type="nucleotide sequence ID" value="NZ_SIRE01000004.1"/>
</dbReference>
<protein>
    <recommendedName>
        <fullName evidence="6">Lipoprotein</fullName>
    </recommendedName>
</protein>
<keyword evidence="2 8" id="KW-0732">Signal</keyword>
<name>A0A4V2J4Q0_9BACL</name>
<feature type="chain" id="PRO_5020801524" description="Lipoprotein" evidence="8">
    <location>
        <begin position="27"/>
        <end position="297"/>
    </location>
</feature>
<dbReference type="AlphaFoldDB" id="A0A4V2J4Q0"/>
<comment type="similarity">
    <text evidence="6">Belongs to the nlpA lipoprotein family.</text>
</comment>
<evidence type="ECO:0000313" key="9">
    <source>
        <dbReference type="EMBL" id="TBL80732.1"/>
    </source>
</evidence>
<evidence type="ECO:0000256" key="3">
    <source>
        <dbReference type="ARBA" id="ARBA00023136"/>
    </source>
</evidence>
<proteinExistence type="inferred from homology"/>
<evidence type="ECO:0000256" key="1">
    <source>
        <dbReference type="ARBA" id="ARBA00004635"/>
    </source>
</evidence>
<keyword evidence="5 6" id="KW-0449">Lipoprotein</keyword>
<evidence type="ECO:0000256" key="6">
    <source>
        <dbReference type="PIRNR" id="PIRNR002854"/>
    </source>
</evidence>
<accession>A0A4V2J4Q0</accession>
<keyword evidence="10" id="KW-1185">Reference proteome</keyword>
<dbReference type="OrthoDB" id="9812878at2"/>
<evidence type="ECO:0000256" key="5">
    <source>
        <dbReference type="ARBA" id="ARBA00023288"/>
    </source>
</evidence>
<evidence type="ECO:0000256" key="7">
    <source>
        <dbReference type="PIRSR" id="PIRSR002854-1"/>
    </source>
</evidence>
<feature type="lipid moiety-binding region" description="S-diacylglycerol cysteine" evidence="7">
    <location>
        <position position="21"/>
    </location>
</feature>
<evidence type="ECO:0000256" key="4">
    <source>
        <dbReference type="ARBA" id="ARBA00023139"/>
    </source>
</evidence>
<reference evidence="9 10" key="1">
    <citation type="submission" date="2019-02" db="EMBL/GenBank/DDBJ databases">
        <title>Paenibacillus sp. nov., isolated from surface-sterilized tissue of Thalictrum simplex L.</title>
        <authorList>
            <person name="Tuo L."/>
        </authorList>
    </citation>
    <scope>NUCLEOTIDE SEQUENCE [LARGE SCALE GENOMIC DNA]</scope>
    <source>
        <strain evidence="9 10">N2SHLJ1</strain>
    </source>
</reference>
<evidence type="ECO:0000313" key="10">
    <source>
        <dbReference type="Proteomes" id="UP000293142"/>
    </source>
</evidence>
<feature type="signal peptide" evidence="8">
    <location>
        <begin position="1"/>
        <end position="26"/>
    </location>
</feature>
<comment type="subcellular location">
    <subcellularLocation>
        <location evidence="1">Membrane</location>
        <topology evidence="1">Lipid-anchor</topology>
    </subcellularLocation>
</comment>
<comment type="caution">
    <text evidence="9">The sequence shown here is derived from an EMBL/GenBank/DDBJ whole genome shotgun (WGS) entry which is preliminary data.</text>
</comment>
<keyword evidence="3" id="KW-0472">Membrane</keyword>
<dbReference type="GO" id="GO:0016020">
    <property type="term" value="C:membrane"/>
    <property type="evidence" value="ECO:0007669"/>
    <property type="project" value="UniProtKB-SubCell"/>
</dbReference>
<dbReference type="PROSITE" id="PS51257">
    <property type="entry name" value="PROKAR_LIPOPROTEIN"/>
    <property type="match status" value="1"/>
</dbReference>
<dbReference type="Pfam" id="PF03180">
    <property type="entry name" value="Lipoprotein_9"/>
    <property type="match status" value="1"/>
</dbReference>
<dbReference type="SUPFAM" id="SSF53850">
    <property type="entry name" value="Periplasmic binding protein-like II"/>
    <property type="match status" value="1"/>
</dbReference>
<sequence length="297" mass="31781">MKKALSLVVVFAFAVMLLAACGAPKAADNAGQAANSGASSTPAPAKEDAKKALKIGATAGPYSDMVTKAIKPLMEKKGYTISIVEFNDYVQPNKALASGSIDANLFQHILYLKQFAADNKLDLKEILSVPTAPMGIYSKKFKSLDDIEKGSTITVANDPANLSRTLLMMQNFGLITIKKDANQATISEKDVEGNPKGLVIKPIEAAQLPRTVDSTALAAVPGNFALAAGMDLTSAIKLENMAENYRNVLVVKTSDIDSQFAKDLKETLQSKDFEKIIDEQFKGFSKPEWMKAAAGKS</sequence>